<comment type="caution">
    <text evidence="1">The sequence shown here is derived from an EMBL/GenBank/DDBJ whole genome shotgun (WGS) entry which is preliminary data.</text>
</comment>
<dbReference type="Proteomes" id="UP000699042">
    <property type="component" value="Unassembled WGS sequence"/>
</dbReference>
<proteinExistence type="predicted"/>
<protein>
    <submittedName>
        <fullName evidence="1">Agmatinase 1</fullName>
    </submittedName>
</protein>
<accession>A0A9P7UGR3</accession>
<keyword evidence="2" id="KW-1185">Reference proteome</keyword>
<name>A0A9P7UGR3_9PEZI</name>
<dbReference type="EMBL" id="JAESDN010000002">
    <property type="protein sequence ID" value="KAG7055151.1"/>
    <property type="molecule type" value="Genomic_DNA"/>
</dbReference>
<sequence>MRMSKVRGGFSRCDGNVSAVQDSSPTAERVCGQWHIVTSAVRDGASPGEFLRDQNGHLGGMKYQCRRGLLRGVSAIHSRLLSAHTHQ</sequence>
<evidence type="ECO:0000313" key="2">
    <source>
        <dbReference type="Proteomes" id="UP000699042"/>
    </source>
</evidence>
<organism evidence="1 2">
    <name type="scientific">Colletotrichum scovillei</name>
    <dbReference type="NCBI Taxonomy" id="1209932"/>
    <lineage>
        <taxon>Eukaryota</taxon>
        <taxon>Fungi</taxon>
        <taxon>Dikarya</taxon>
        <taxon>Ascomycota</taxon>
        <taxon>Pezizomycotina</taxon>
        <taxon>Sordariomycetes</taxon>
        <taxon>Hypocreomycetidae</taxon>
        <taxon>Glomerellales</taxon>
        <taxon>Glomerellaceae</taxon>
        <taxon>Colletotrichum</taxon>
        <taxon>Colletotrichum acutatum species complex</taxon>
    </lineage>
</organism>
<reference evidence="1" key="1">
    <citation type="submission" date="2021-05" db="EMBL/GenBank/DDBJ databases">
        <title>Comparative genomics of three Colletotrichum scovillei strains and genetic complementation revealed genes involved fungal growth and virulence on chili pepper.</title>
        <authorList>
            <person name="Hsieh D.-K."/>
            <person name="Chuang S.-C."/>
            <person name="Chen C.-Y."/>
            <person name="Chao Y.-T."/>
            <person name="Lu M.-Y.J."/>
            <person name="Lee M.-H."/>
            <person name="Shih M.-C."/>
        </authorList>
    </citation>
    <scope>NUCLEOTIDE SEQUENCE</scope>
    <source>
        <strain evidence="1">Coll-153</strain>
    </source>
</reference>
<gene>
    <name evidence="1" type="ORF">JMJ77_007617</name>
</gene>
<dbReference type="AlphaFoldDB" id="A0A9P7UGR3"/>
<evidence type="ECO:0000313" key="1">
    <source>
        <dbReference type="EMBL" id="KAG7055151.1"/>
    </source>
</evidence>